<keyword evidence="1" id="KW-0812">Transmembrane</keyword>
<feature type="transmembrane region" description="Helical" evidence="1">
    <location>
        <begin position="81"/>
        <end position="102"/>
    </location>
</feature>
<evidence type="ECO:0000313" key="2">
    <source>
        <dbReference type="EMBL" id="SKA72095.1"/>
    </source>
</evidence>
<keyword evidence="1" id="KW-1133">Transmembrane helix</keyword>
<name>A0A1T4W4Y6_9FIRM</name>
<keyword evidence="3" id="KW-1185">Reference proteome</keyword>
<dbReference type="Proteomes" id="UP000190814">
    <property type="component" value="Unassembled WGS sequence"/>
</dbReference>
<sequence length="104" mass="11603">MNNKSYFCYLFLMALSTYLIRALPFALVKNKIENKFIRSFLAYIPYAVLTAMTIPAIFYAPNSVIAASVGLFVAVMLSLRNASLMTVAFLASLTVFVCELIIPF</sequence>
<evidence type="ECO:0000313" key="3">
    <source>
        <dbReference type="Proteomes" id="UP000190814"/>
    </source>
</evidence>
<feature type="transmembrane region" description="Helical" evidence="1">
    <location>
        <begin position="6"/>
        <end position="28"/>
    </location>
</feature>
<keyword evidence="1" id="KW-0472">Membrane</keyword>
<dbReference type="OrthoDB" id="9811308at2"/>
<dbReference type="RefSeq" id="WP_078767116.1">
    <property type="nucleotide sequence ID" value="NZ_FUXZ01000017.1"/>
</dbReference>
<evidence type="ECO:0000256" key="1">
    <source>
        <dbReference type="SAM" id="Phobius"/>
    </source>
</evidence>
<dbReference type="Pfam" id="PF05437">
    <property type="entry name" value="AzlD"/>
    <property type="match status" value="1"/>
</dbReference>
<dbReference type="STRING" id="39495.SAMN02745111_02293"/>
<dbReference type="AlphaFoldDB" id="A0A1T4W4Y6"/>
<gene>
    <name evidence="2" type="ORF">SAMN02745111_02293</name>
</gene>
<dbReference type="EMBL" id="FUXZ01000017">
    <property type="protein sequence ID" value="SKA72095.1"/>
    <property type="molecule type" value="Genomic_DNA"/>
</dbReference>
<proteinExistence type="predicted"/>
<protein>
    <submittedName>
        <fullName evidence="2">Branched-chain amino acid transport protein (AzlD)</fullName>
    </submittedName>
</protein>
<feature type="transmembrane region" description="Helical" evidence="1">
    <location>
        <begin position="40"/>
        <end position="61"/>
    </location>
</feature>
<dbReference type="InterPro" id="IPR008407">
    <property type="entry name" value="Brnchd-chn_aa_trnsp_AzlD"/>
</dbReference>
<reference evidence="2 3" key="1">
    <citation type="submission" date="2017-02" db="EMBL/GenBank/DDBJ databases">
        <authorList>
            <person name="Peterson S.W."/>
        </authorList>
    </citation>
    <scope>NUCLEOTIDE SEQUENCE [LARGE SCALE GENOMIC DNA]</scope>
    <source>
        <strain evidence="2 3">ATCC 35992</strain>
    </source>
</reference>
<accession>A0A1T4W4Y6</accession>
<organism evidence="2 3">
    <name type="scientific">Eubacterium uniforme</name>
    <dbReference type="NCBI Taxonomy" id="39495"/>
    <lineage>
        <taxon>Bacteria</taxon>
        <taxon>Bacillati</taxon>
        <taxon>Bacillota</taxon>
        <taxon>Clostridia</taxon>
        <taxon>Eubacteriales</taxon>
        <taxon>Eubacteriaceae</taxon>
        <taxon>Eubacterium</taxon>
    </lineage>
</organism>